<dbReference type="PANTHER" id="PTHR48037">
    <property type="entry name" value="ATPASE E1"/>
    <property type="match status" value="1"/>
</dbReference>
<accession>A0A9D4TP57</accession>
<protein>
    <recommendedName>
        <fullName evidence="3">RRM domain-containing protein</fullName>
    </recommendedName>
</protein>
<keyword evidence="5" id="KW-1185">Reference proteome</keyword>
<name>A0A9D4TP57_CHLVU</name>
<dbReference type="Gene3D" id="3.30.70.330">
    <property type="match status" value="1"/>
</dbReference>
<evidence type="ECO:0000256" key="1">
    <source>
        <dbReference type="ARBA" id="ARBA00022884"/>
    </source>
</evidence>
<dbReference type="InterPro" id="IPR035979">
    <property type="entry name" value="RBD_domain_sf"/>
</dbReference>
<proteinExistence type="predicted"/>
<gene>
    <name evidence="4" type="ORF">D9Q98_009227</name>
</gene>
<evidence type="ECO:0000256" key="2">
    <source>
        <dbReference type="PROSITE-ProRule" id="PRU00176"/>
    </source>
</evidence>
<reference evidence="4" key="2">
    <citation type="submission" date="2020-11" db="EMBL/GenBank/DDBJ databases">
        <authorList>
            <person name="Cecchin M."/>
            <person name="Marcolungo L."/>
            <person name="Rossato M."/>
            <person name="Girolomoni L."/>
            <person name="Cosentino E."/>
            <person name="Cuine S."/>
            <person name="Li-Beisson Y."/>
            <person name="Delledonne M."/>
            <person name="Ballottari M."/>
        </authorList>
    </citation>
    <scope>NUCLEOTIDE SEQUENCE</scope>
    <source>
        <strain evidence="4">211/11P</strain>
        <tissue evidence="4">Whole cell</tissue>
    </source>
</reference>
<evidence type="ECO:0000259" key="3">
    <source>
        <dbReference type="PROSITE" id="PS50102"/>
    </source>
</evidence>
<organism evidence="4 5">
    <name type="scientific">Chlorella vulgaris</name>
    <name type="common">Green alga</name>
    <dbReference type="NCBI Taxonomy" id="3077"/>
    <lineage>
        <taxon>Eukaryota</taxon>
        <taxon>Viridiplantae</taxon>
        <taxon>Chlorophyta</taxon>
        <taxon>core chlorophytes</taxon>
        <taxon>Trebouxiophyceae</taxon>
        <taxon>Chlorellales</taxon>
        <taxon>Chlorellaceae</taxon>
        <taxon>Chlorella clade</taxon>
        <taxon>Chlorella</taxon>
    </lineage>
</organism>
<keyword evidence="1 2" id="KW-0694">RNA-binding</keyword>
<dbReference type="SMART" id="SM00360">
    <property type="entry name" value="RRM"/>
    <property type="match status" value="1"/>
</dbReference>
<dbReference type="Pfam" id="PF00076">
    <property type="entry name" value="RRM_1"/>
    <property type="match status" value="1"/>
</dbReference>
<dbReference type="InterPro" id="IPR034168">
    <property type="entry name" value="PPIE_RRM"/>
</dbReference>
<dbReference type="PANTHER" id="PTHR48037:SF1">
    <property type="entry name" value="RRM DOMAIN-CONTAINING PROTEIN"/>
    <property type="match status" value="1"/>
</dbReference>
<dbReference type="EMBL" id="SIDB01000007">
    <property type="protein sequence ID" value="KAI3430816.1"/>
    <property type="molecule type" value="Genomic_DNA"/>
</dbReference>
<evidence type="ECO:0000313" key="4">
    <source>
        <dbReference type="EMBL" id="KAI3430816.1"/>
    </source>
</evidence>
<dbReference type="CDD" id="cd12347">
    <property type="entry name" value="RRM_PPIE"/>
    <property type="match status" value="1"/>
</dbReference>
<feature type="domain" description="RRM" evidence="3">
    <location>
        <begin position="17"/>
        <end position="95"/>
    </location>
</feature>
<dbReference type="OrthoDB" id="193499at2759"/>
<reference evidence="4" key="1">
    <citation type="journal article" date="2019" name="Plant J.">
        <title>Chlorella vulgaris genome assembly and annotation reveals the molecular basis for metabolic acclimation to high light conditions.</title>
        <authorList>
            <person name="Cecchin M."/>
            <person name="Marcolungo L."/>
            <person name="Rossato M."/>
            <person name="Girolomoni L."/>
            <person name="Cosentino E."/>
            <person name="Cuine S."/>
            <person name="Li-Beisson Y."/>
            <person name="Delledonne M."/>
            <person name="Ballottari M."/>
        </authorList>
    </citation>
    <scope>NUCLEOTIDE SEQUENCE</scope>
    <source>
        <strain evidence="4">211/11P</strain>
    </source>
</reference>
<sequence length="170" mass="17633">MQSTIVGKSGKGSNPKTALYVGGLESTVNESALHSAFIPFGEVKEVSLPIDHATGEHRGFGFVEFEAAEDAAAAMDNMHNSELYGRVLRVNFAQPNKIKGGDKGWATQAVWADADDWYEKHIAEEELEKLAKQQDKAAKAAVVEGIVSAAAAGGAAAAAAASAATEAGST</sequence>
<dbReference type="InterPro" id="IPR012677">
    <property type="entry name" value="Nucleotide-bd_a/b_plait_sf"/>
</dbReference>
<evidence type="ECO:0000313" key="5">
    <source>
        <dbReference type="Proteomes" id="UP001055712"/>
    </source>
</evidence>
<dbReference type="Proteomes" id="UP001055712">
    <property type="component" value="Unassembled WGS sequence"/>
</dbReference>
<comment type="caution">
    <text evidence="4">The sequence shown here is derived from an EMBL/GenBank/DDBJ whole genome shotgun (WGS) entry which is preliminary data.</text>
</comment>
<dbReference type="AlphaFoldDB" id="A0A9D4TP57"/>
<dbReference type="GO" id="GO:0003723">
    <property type="term" value="F:RNA binding"/>
    <property type="evidence" value="ECO:0007669"/>
    <property type="project" value="UniProtKB-UniRule"/>
</dbReference>
<dbReference type="PROSITE" id="PS50102">
    <property type="entry name" value="RRM"/>
    <property type="match status" value="1"/>
</dbReference>
<dbReference type="SUPFAM" id="SSF54928">
    <property type="entry name" value="RNA-binding domain, RBD"/>
    <property type="match status" value="1"/>
</dbReference>
<dbReference type="InterPro" id="IPR000504">
    <property type="entry name" value="RRM_dom"/>
</dbReference>